<evidence type="ECO:0000256" key="1">
    <source>
        <dbReference type="ARBA" id="ARBA00009460"/>
    </source>
</evidence>
<gene>
    <name evidence="3" type="ORF">WKV53_11365</name>
</gene>
<evidence type="ECO:0000256" key="2">
    <source>
        <dbReference type="PIRNR" id="PIRNR006221"/>
    </source>
</evidence>
<keyword evidence="2 3" id="KW-0418">Kinase</keyword>
<proteinExistence type="inferred from homology"/>
<dbReference type="InterPro" id="IPR011009">
    <property type="entry name" value="Kinase-like_dom_sf"/>
</dbReference>
<dbReference type="EMBL" id="JBBUKT010000004">
    <property type="protein sequence ID" value="MEK7951102.1"/>
    <property type="molecule type" value="Genomic_DNA"/>
</dbReference>
<evidence type="ECO:0000313" key="3">
    <source>
        <dbReference type="EMBL" id="MEK7951102.1"/>
    </source>
</evidence>
<accession>A0ABU9ATM4</accession>
<dbReference type="RefSeq" id="WP_341404705.1">
    <property type="nucleotide sequence ID" value="NZ_JBBUKT010000004.1"/>
</dbReference>
<comment type="similarity">
    <text evidence="1 2">Belongs to the fructosamine kinase family.</text>
</comment>
<evidence type="ECO:0000313" key="4">
    <source>
        <dbReference type="Proteomes" id="UP001371305"/>
    </source>
</evidence>
<organism evidence="3 4">
    <name type="scientific">Luteolibacter soli</name>
    <dbReference type="NCBI Taxonomy" id="3135280"/>
    <lineage>
        <taxon>Bacteria</taxon>
        <taxon>Pseudomonadati</taxon>
        <taxon>Verrucomicrobiota</taxon>
        <taxon>Verrucomicrobiia</taxon>
        <taxon>Verrucomicrobiales</taxon>
        <taxon>Verrucomicrobiaceae</taxon>
        <taxon>Luteolibacter</taxon>
    </lineage>
</organism>
<dbReference type="InterPro" id="IPR016477">
    <property type="entry name" value="Fructo-/Ketosamine-3-kinase"/>
</dbReference>
<dbReference type="Pfam" id="PF03881">
    <property type="entry name" value="Fructosamin_kin"/>
    <property type="match status" value="1"/>
</dbReference>
<keyword evidence="4" id="KW-1185">Reference proteome</keyword>
<comment type="caution">
    <text evidence="3">The sequence shown here is derived from an EMBL/GenBank/DDBJ whole genome shotgun (WGS) entry which is preliminary data.</text>
</comment>
<dbReference type="PIRSF" id="PIRSF006221">
    <property type="entry name" value="Ketosamine-3-kinase"/>
    <property type="match status" value="1"/>
</dbReference>
<dbReference type="Gene3D" id="3.30.200.20">
    <property type="entry name" value="Phosphorylase Kinase, domain 1"/>
    <property type="match status" value="1"/>
</dbReference>
<sequence length="282" mass="31135">MSTGATPVDEGIAESLGSAVCEASPVGGGCIHHARRLELADGRRVFVKSGAGQAAAMLEAEARGLELLAPHIRVPQLLAKGEMGGVHWLAMEWLDLRPLDAWTWENFGRALDGLHRVTRPMCGLEQDNFIGGTPQENGPLRSWCEFFIERRLKPQLRLARKHHLPEREIVAAAERLLADHHPVPSLLHGDLWSGNAAALPDGAGVVFDPAPYFGDAETDIAMLQLFSGALPAAFYRGYQWLSGTPDRRRRRLYDLYHALNHLNLFGTSYLSMVRRCLDEMGS</sequence>
<dbReference type="PANTHER" id="PTHR12149:SF8">
    <property type="entry name" value="PROTEIN-RIBULOSAMINE 3-KINASE"/>
    <property type="match status" value="1"/>
</dbReference>
<reference evidence="3 4" key="1">
    <citation type="submission" date="2024-04" db="EMBL/GenBank/DDBJ databases">
        <title>Luteolibacter sp. isolated from soil.</title>
        <authorList>
            <person name="An J."/>
        </authorList>
    </citation>
    <scope>NUCLEOTIDE SEQUENCE [LARGE SCALE GENOMIC DNA]</scope>
    <source>
        <strain evidence="3 4">Y139</strain>
    </source>
</reference>
<dbReference type="SUPFAM" id="SSF56112">
    <property type="entry name" value="Protein kinase-like (PK-like)"/>
    <property type="match status" value="1"/>
</dbReference>
<protein>
    <submittedName>
        <fullName evidence="3">Fructosamine kinase family protein</fullName>
    </submittedName>
</protein>
<dbReference type="PANTHER" id="PTHR12149">
    <property type="entry name" value="FRUCTOSAMINE 3 KINASE-RELATED PROTEIN"/>
    <property type="match status" value="1"/>
</dbReference>
<name>A0ABU9ATM4_9BACT</name>
<dbReference type="Gene3D" id="3.90.1200.10">
    <property type="match status" value="1"/>
</dbReference>
<dbReference type="Proteomes" id="UP001371305">
    <property type="component" value="Unassembled WGS sequence"/>
</dbReference>
<keyword evidence="2" id="KW-0808">Transferase</keyword>
<dbReference type="GO" id="GO:0016301">
    <property type="term" value="F:kinase activity"/>
    <property type="evidence" value="ECO:0007669"/>
    <property type="project" value="UniProtKB-KW"/>
</dbReference>